<proteinExistence type="predicted"/>
<name>A0ABW2J0Z9_9GAMM</name>
<keyword evidence="7" id="KW-1185">Reference proteome</keyword>
<accession>A0ABW2J0Z9</accession>
<dbReference type="InterPro" id="IPR009057">
    <property type="entry name" value="Homeodomain-like_sf"/>
</dbReference>
<dbReference type="SUPFAM" id="SSF46689">
    <property type="entry name" value="Homeodomain-like"/>
    <property type="match status" value="1"/>
</dbReference>
<gene>
    <name evidence="6" type="ORF">ACFQQA_18905</name>
</gene>
<dbReference type="PROSITE" id="PS01081">
    <property type="entry name" value="HTH_TETR_1"/>
    <property type="match status" value="1"/>
</dbReference>
<evidence type="ECO:0000256" key="4">
    <source>
        <dbReference type="PROSITE-ProRule" id="PRU00335"/>
    </source>
</evidence>
<evidence type="ECO:0000256" key="2">
    <source>
        <dbReference type="ARBA" id="ARBA00023125"/>
    </source>
</evidence>
<organism evidence="6 7">
    <name type="scientific">Marinobacter aromaticivorans</name>
    <dbReference type="NCBI Taxonomy" id="1494078"/>
    <lineage>
        <taxon>Bacteria</taxon>
        <taxon>Pseudomonadati</taxon>
        <taxon>Pseudomonadota</taxon>
        <taxon>Gammaproteobacteria</taxon>
        <taxon>Pseudomonadales</taxon>
        <taxon>Marinobacteraceae</taxon>
        <taxon>Marinobacter</taxon>
    </lineage>
</organism>
<feature type="domain" description="HTH tetR-type" evidence="5">
    <location>
        <begin position="27"/>
        <end position="87"/>
    </location>
</feature>
<dbReference type="InterPro" id="IPR050109">
    <property type="entry name" value="HTH-type_TetR-like_transc_reg"/>
</dbReference>
<comment type="caution">
    <text evidence="6">The sequence shown here is derived from an EMBL/GenBank/DDBJ whole genome shotgun (WGS) entry which is preliminary data.</text>
</comment>
<evidence type="ECO:0000256" key="1">
    <source>
        <dbReference type="ARBA" id="ARBA00023015"/>
    </source>
</evidence>
<dbReference type="Proteomes" id="UP001596506">
    <property type="component" value="Unassembled WGS sequence"/>
</dbReference>
<keyword evidence="2 4" id="KW-0238">DNA-binding</keyword>
<sequence length="147" mass="17013">MAAKRLQRLVRKPDAIRKADDELSKAERTRECVLSAAGRLFRQEGFYATTMRDIAQESGVEAGSIYYHFQSKDQILNEVLDLGVRQLYEKVREITRSARRNSEDFRKTFALLIETHLTYLEPISIGRLASPMKPLPHPIFRRDAPTY</sequence>
<keyword evidence="3" id="KW-0804">Transcription</keyword>
<evidence type="ECO:0000313" key="7">
    <source>
        <dbReference type="Proteomes" id="UP001596506"/>
    </source>
</evidence>
<feature type="DNA-binding region" description="H-T-H motif" evidence="4">
    <location>
        <begin position="50"/>
        <end position="69"/>
    </location>
</feature>
<dbReference type="Pfam" id="PF00440">
    <property type="entry name" value="TetR_N"/>
    <property type="match status" value="1"/>
</dbReference>
<dbReference type="Gene3D" id="1.10.357.10">
    <property type="entry name" value="Tetracycline Repressor, domain 2"/>
    <property type="match status" value="1"/>
</dbReference>
<evidence type="ECO:0000313" key="6">
    <source>
        <dbReference type="EMBL" id="MFC7296778.1"/>
    </source>
</evidence>
<protein>
    <submittedName>
        <fullName evidence="6">TetR/AcrR family transcriptional regulator</fullName>
    </submittedName>
</protein>
<evidence type="ECO:0000259" key="5">
    <source>
        <dbReference type="PROSITE" id="PS50977"/>
    </source>
</evidence>
<reference evidence="7" key="1">
    <citation type="journal article" date="2019" name="Int. J. Syst. Evol. Microbiol.">
        <title>The Global Catalogue of Microorganisms (GCM) 10K type strain sequencing project: providing services to taxonomists for standard genome sequencing and annotation.</title>
        <authorList>
            <consortium name="The Broad Institute Genomics Platform"/>
            <consortium name="The Broad Institute Genome Sequencing Center for Infectious Disease"/>
            <person name="Wu L."/>
            <person name="Ma J."/>
        </authorList>
    </citation>
    <scope>NUCLEOTIDE SEQUENCE [LARGE SCALE GENOMIC DNA]</scope>
    <source>
        <strain evidence="7">CCUG 60559</strain>
    </source>
</reference>
<dbReference type="PRINTS" id="PR00455">
    <property type="entry name" value="HTHTETR"/>
</dbReference>
<dbReference type="InterPro" id="IPR001647">
    <property type="entry name" value="HTH_TetR"/>
</dbReference>
<dbReference type="RefSeq" id="WP_205475308.1">
    <property type="nucleotide sequence ID" value="NZ_JBHTBD010000022.1"/>
</dbReference>
<dbReference type="PANTHER" id="PTHR30055">
    <property type="entry name" value="HTH-TYPE TRANSCRIPTIONAL REGULATOR RUTR"/>
    <property type="match status" value="1"/>
</dbReference>
<dbReference type="PANTHER" id="PTHR30055:SF234">
    <property type="entry name" value="HTH-TYPE TRANSCRIPTIONAL REGULATOR BETI"/>
    <property type="match status" value="1"/>
</dbReference>
<evidence type="ECO:0000256" key="3">
    <source>
        <dbReference type="ARBA" id="ARBA00023163"/>
    </source>
</evidence>
<dbReference type="EMBL" id="JBHTBD010000022">
    <property type="protein sequence ID" value="MFC7296778.1"/>
    <property type="molecule type" value="Genomic_DNA"/>
</dbReference>
<dbReference type="InterPro" id="IPR023772">
    <property type="entry name" value="DNA-bd_HTH_TetR-type_CS"/>
</dbReference>
<dbReference type="PROSITE" id="PS50977">
    <property type="entry name" value="HTH_TETR_2"/>
    <property type="match status" value="1"/>
</dbReference>
<keyword evidence="1" id="KW-0805">Transcription regulation</keyword>